<dbReference type="InterPro" id="IPR036047">
    <property type="entry name" value="F-box-like_dom_sf"/>
</dbReference>
<organism evidence="2 3">
    <name type="scientific">Mikania micrantha</name>
    <name type="common">bitter vine</name>
    <dbReference type="NCBI Taxonomy" id="192012"/>
    <lineage>
        <taxon>Eukaryota</taxon>
        <taxon>Viridiplantae</taxon>
        <taxon>Streptophyta</taxon>
        <taxon>Embryophyta</taxon>
        <taxon>Tracheophyta</taxon>
        <taxon>Spermatophyta</taxon>
        <taxon>Magnoliopsida</taxon>
        <taxon>eudicotyledons</taxon>
        <taxon>Gunneridae</taxon>
        <taxon>Pentapetalae</taxon>
        <taxon>asterids</taxon>
        <taxon>campanulids</taxon>
        <taxon>Asterales</taxon>
        <taxon>Asteraceae</taxon>
        <taxon>Asteroideae</taxon>
        <taxon>Heliantheae alliance</taxon>
        <taxon>Eupatorieae</taxon>
        <taxon>Mikania</taxon>
    </lineage>
</organism>
<comment type="caution">
    <text evidence="2">The sequence shown here is derived from an EMBL/GenBank/DDBJ whole genome shotgun (WGS) entry which is preliminary data.</text>
</comment>
<dbReference type="EMBL" id="SZYD01000010">
    <property type="protein sequence ID" value="KAD4982819.1"/>
    <property type="molecule type" value="Genomic_DNA"/>
</dbReference>
<dbReference type="Pfam" id="PF07734">
    <property type="entry name" value="FBA_1"/>
    <property type="match status" value="1"/>
</dbReference>
<dbReference type="SUPFAM" id="SSF81383">
    <property type="entry name" value="F-box domain"/>
    <property type="match status" value="1"/>
</dbReference>
<evidence type="ECO:0000313" key="2">
    <source>
        <dbReference type="EMBL" id="KAD4982819.1"/>
    </source>
</evidence>
<accession>A0A5N6NNU6</accession>
<name>A0A5N6NNU6_9ASTR</name>
<dbReference type="OrthoDB" id="605328at2759"/>
<dbReference type="PANTHER" id="PTHR35546:SF115">
    <property type="entry name" value="F-BOX DOMAIN-CONTAINING PROTEIN"/>
    <property type="match status" value="1"/>
</dbReference>
<evidence type="ECO:0000259" key="1">
    <source>
        <dbReference type="Pfam" id="PF07734"/>
    </source>
</evidence>
<dbReference type="InterPro" id="IPR055290">
    <property type="entry name" value="At3g26010-like"/>
</dbReference>
<dbReference type="InterPro" id="IPR006527">
    <property type="entry name" value="F-box-assoc_dom_typ1"/>
</dbReference>
<sequence length="181" mass="20601">MEDSDHQSTQSGALIGSNNDLLTEILLRLPVTSILRFKSVSKHWQWILIVQSCKGLLLCHIDRCSIGARKYYVYNPTTKQLSFIPSIPGGENVHETIRFMGLAFHQTDCVHYKVVCIRCIKPDDVEFQIQIYSSDTRKWNISVESFSAHRPLLCKGVYSLLEWCCSLVAHSSQSLVLQNRG</sequence>
<dbReference type="AlphaFoldDB" id="A0A5N6NNU6"/>
<feature type="domain" description="F-box associated beta-propeller type 1" evidence="1">
    <location>
        <begin position="45"/>
        <end position="144"/>
    </location>
</feature>
<dbReference type="Proteomes" id="UP000326396">
    <property type="component" value="Linkage Group LG18"/>
</dbReference>
<proteinExistence type="predicted"/>
<evidence type="ECO:0000313" key="3">
    <source>
        <dbReference type="Proteomes" id="UP000326396"/>
    </source>
</evidence>
<protein>
    <recommendedName>
        <fullName evidence="1">F-box associated beta-propeller type 1 domain-containing protein</fullName>
    </recommendedName>
</protein>
<keyword evidence="3" id="KW-1185">Reference proteome</keyword>
<gene>
    <name evidence="2" type="ORF">E3N88_19490</name>
</gene>
<dbReference type="PANTHER" id="PTHR35546">
    <property type="entry name" value="F-BOX PROTEIN INTERACTION DOMAIN PROTEIN-RELATED"/>
    <property type="match status" value="1"/>
</dbReference>
<reference evidence="2 3" key="1">
    <citation type="submission" date="2019-05" db="EMBL/GenBank/DDBJ databases">
        <title>Mikania micrantha, genome provides insights into the molecular mechanism of rapid growth.</title>
        <authorList>
            <person name="Liu B."/>
        </authorList>
    </citation>
    <scope>NUCLEOTIDE SEQUENCE [LARGE SCALE GENOMIC DNA]</scope>
    <source>
        <strain evidence="2">NLD-2019</strain>
        <tissue evidence="2">Leaf</tissue>
    </source>
</reference>